<dbReference type="AlphaFoldDB" id="A0A542EGY3"/>
<name>A0A542EGY3_9MICO</name>
<keyword evidence="2" id="KW-1185">Reference proteome</keyword>
<organism evidence="1 2">
    <name type="scientific">Yimella lutea</name>
    <dbReference type="NCBI Taxonomy" id="587872"/>
    <lineage>
        <taxon>Bacteria</taxon>
        <taxon>Bacillati</taxon>
        <taxon>Actinomycetota</taxon>
        <taxon>Actinomycetes</taxon>
        <taxon>Micrococcales</taxon>
        <taxon>Dermacoccaceae</taxon>
        <taxon>Yimella</taxon>
    </lineage>
</organism>
<dbReference type="RefSeq" id="WP_141928392.1">
    <property type="nucleotide sequence ID" value="NZ_BAABCI010000003.1"/>
</dbReference>
<evidence type="ECO:0000313" key="1">
    <source>
        <dbReference type="EMBL" id="TQJ14601.1"/>
    </source>
</evidence>
<reference evidence="1 2" key="1">
    <citation type="submission" date="2019-06" db="EMBL/GenBank/DDBJ databases">
        <title>Sequencing the genomes of 1000 actinobacteria strains.</title>
        <authorList>
            <person name="Klenk H.-P."/>
        </authorList>
    </citation>
    <scope>NUCLEOTIDE SEQUENCE [LARGE SCALE GENOMIC DNA]</scope>
    <source>
        <strain evidence="1 2">DSM 19828</strain>
    </source>
</reference>
<dbReference type="Proteomes" id="UP000320806">
    <property type="component" value="Unassembled WGS sequence"/>
</dbReference>
<proteinExistence type="predicted"/>
<evidence type="ECO:0000313" key="2">
    <source>
        <dbReference type="Proteomes" id="UP000320806"/>
    </source>
</evidence>
<accession>A0A542EGY3</accession>
<comment type="caution">
    <text evidence="1">The sequence shown here is derived from an EMBL/GenBank/DDBJ whole genome shotgun (WGS) entry which is preliminary data.</text>
</comment>
<gene>
    <name evidence="1" type="ORF">FB459_2069</name>
</gene>
<protein>
    <submittedName>
        <fullName evidence="1">Uncharacterized protein</fullName>
    </submittedName>
</protein>
<dbReference type="EMBL" id="VFMO01000001">
    <property type="protein sequence ID" value="TQJ14601.1"/>
    <property type="molecule type" value="Genomic_DNA"/>
</dbReference>
<sequence length="72" mass="8261">MPSSLNVFFRCKTVVELDDDFDFRTSPKVLMWDGERDVQAARADRDDLTRQYNERFAQLVGFAMTAPTAAAR</sequence>